<comment type="caution">
    <text evidence="1">The sequence shown here is derived from an EMBL/GenBank/DDBJ whole genome shotgun (WGS) entry which is preliminary data.</text>
</comment>
<dbReference type="Proteomes" id="UP000637423">
    <property type="component" value="Unassembled WGS sequence"/>
</dbReference>
<dbReference type="RefSeq" id="WP_188564567.1">
    <property type="nucleotide sequence ID" value="NZ_BMED01000001.1"/>
</dbReference>
<reference evidence="1" key="1">
    <citation type="journal article" date="2014" name="Int. J. Syst. Evol. Microbiol.">
        <title>Complete genome sequence of Corynebacterium casei LMG S-19264T (=DSM 44701T), isolated from a smear-ripened cheese.</title>
        <authorList>
            <consortium name="US DOE Joint Genome Institute (JGI-PGF)"/>
            <person name="Walter F."/>
            <person name="Albersmeier A."/>
            <person name="Kalinowski J."/>
            <person name="Ruckert C."/>
        </authorList>
    </citation>
    <scope>NUCLEOTIDE SEQUENCE</scope>
    <source>
        <strain evidence="1">CGMCC 1.10998</strain>
    </source>
</reference>
<evidence type="ECO:0000313" key="2">
    <source>
        <dbReference type="Proteomes" id="UP000637423"/>
    </source>
</evidence>
<keyword evidence="2" id="KW-1185">Reference proteome</keyword>
<accession>A0A916U824</accession>
<gene>
    <name evidence="1" type="ORF">GCM10011396_06940</name>
</gene>
<name>A0A916U824_9BURK</name>
<organism evidence="1 2">
    <name type="scientific">Undibacterium terreum</name>
    <dbReference type="NCBI Taxonomy" id="1224302"/>
    <lineage>
        <taxon>Bacteria</taxon>
        <taxon>Pseudomonadati</taxon>
        <taxon>Pseudomonadota</taxon>
        <taxon>Betaproteobacteria</taxon>
        <taxon>Burkholderiales</taxon>
        <taxon>Oxalobacteraceae</taxon>
        <taxon>Undibacterium</taxon>
    </lineage>
</organism>
<dbReference type="EMBL" id="BMED01000001">
    <property type="protein sequence ID" value="GGC62591.1"/>
    <property type="molecule type" value="Genomic_DNA"/>
</dbReference>
<reference evidence="1" key="2">
    <citation type="submission" date="2020-09" db="EMBL/GenBank/DDBJ databases">
        <authorList>
            <person name="Sun Q."/>
            <person name="Zhou Y."/>
        </authorList>
    </citation>
    <scope>NUCLEOTIDE SEQUENCE</scope>
    <source>
        <strain evidence="1">CGMCC 1.10998</strain>
    </source>
</reference>
<evidence type="ECO:0000313" key="1">
    <source>
        <dbReference type="EMBL" id="GGC62591.1"/>
    </source>
</evidence>
<proteinExistence type="predicted"/>
<dbReference type="AlphaFoldDB" id="A0A916U824"/>
<protein>
    <submittedName>
        <fullName evidence="1">Uncharacterized protein</fullName>
    </submittedName>
</protein>
<sequence length="97" mass="10523">MPLNPPKYETLQYVIAFTPRTVAALLSNQAMDGESVALDFHVDGEPHAMAGGSGQRHGDNGFIASVEVGGEPQNHVWNFDLLTDRARLHLEDAKALP</sequence>